<reference evidence="1" key="1">
    <citation type="submission" date="2021-01" db="EMBL/GenBank/DDBJ databases">
        <title>A chromosome-scale assembly of European eel, Anguilla anguilla.</title>
        <authorList>
            <person name="Henkel C."/>
            <person name="Jong-Raadsen S.A."/>
            <person name="Dufour S."/>
            <person name="Weltzien F.-A."/>
            <person name="Palstra A.P."/>
            <person name="Pelster B."/>
            <person name="Spaink H.P."/>
            <person name="Van Den Thillart G.E."/>
            <person name="Jansen H."/>
            <person name="Zahm M."/>
            <person name="Klopp C."/>
            <person name="Cedric C."/>
            <person name="Louis A."/>
            <person name="Berthelot C."/>
            <person name="Parey E."/>
            <person name="Roest Crollius H."/>
            <person name="Montfort J."/>
            <person name="Robinson-Rechavi M."/>
            <person name="Bucao C."/>
            <person name="Bouchez O."/>
            <person name="Gislard M."/>
            <person name="Lluch J."/>
            <person name="Milhes M."/>
            <person name="Lampietro C."/>
            <person name="Lopez Roques C."/>
            <person name="Donnadieu C."/>
            <person name="Braasch I."/>
            <person name="Desvignes T."/>
            <person name="Postlethwait J."/>
            <person name="Bobe J."/>
            <person name="Guiguen Y."/>
            <person name="Dirks R."/>
        </authorList>
    </citation>
    <scope>NUCLEOTIDE SEQUENCE</scope>
    <source>
        <strain evidence="1">Tag_6206</strain>
        <tissue evidence="1">Liver</tissue>
    </source>
</reference>
<keyword evidence="2" id="KW-1185">Reference proteome</keyword>
<dbReference type="Proteomes" id="UP001044222">
    <property type="component" value="Unassembled WGS sequence"/>
</dbReference>
<proteinExistence type="predicted"/>
<accession>A0A9D3S5H8</accession>
<organism evidence="1 2">
    <name type="scientific">Anguilla anguilla</name>
    <name type="common">European freshwater eel</name>
    <name type="synonym">Muraena anguilla</name>
    <dbReference type="NCBI Taxonomy" id="7936"/>
    <lineage>
        <taxon>Eukaryota</taxon>
        <taxon>Metazoa</taxon>
        <taxon>Chordata</taxon>
        <taxon>Craniata</taxon>
        <taxon>Vertebrata</taxon>
        <taxon>Euteleostomi</taxon>
        <taxon>Actinopterygii</taxon>
        <taxon>Neopterygii</taxon>
        <taxon>Teleostei</taxon>
        <taxon>Anguilliformes</taxon>
        <taxon>Anguillidae</taxon>
        <taxon>Anguilla</taxon>
    </lineage>
</organism>
<evidence type="ECO:0008006" key="3">
    <source>
        <dbReference type="Google" id="ProtNLM"/>
    </source>
</evidence>
<sequence>MKTRRIKVMKRTTKPCRREKRKARAYSTYIYRLQKEGNSLSKCITVPKSLSGETFELVVSEAARLSKFNKRNAITRQEVRCAVQSLRPKMNFGKEGA</sequence>
<dbReference type="GO" id="GO:0046982">
    <property type="term" value="F:protein heterodimerization activity"/>
    <property type="evidence" value="ECO:0007669"/>
    <property type="project" value="InterPro"/>
</dbReference>
<name>A0A9D3S5H8_ANGAN</name>
<evidence type="ECO:0000313" key="2">
    <source>
        <dbReference type="Proteomes" id="UP001044222"/>
    </source>
</evidence>
<comment type="caution">
    <text evidence="1">The sequence shown here is derived from an EMBL/GenBank/DDBJ whole genome shotgun (WGS) entry which is preliminary data.</text>
</comment>
<dbReference type="InterPro" id="IPR009072">
    <property type="entry name" value="Histone-fold"/>
</dbReference>
<protein>
    <recommendedName>
        <fullName evidence="3">Histone H2A/H2B/H3 domain-containing protein</fullName>
    </recommendedName>
</protein>
<dbReference type="SUPFAM" id="SSF47113">
    <property type="entry name" value="Histone-fold"/>
    <property type="match status" value="1"/>
</dbReference>
<dbReference type="Gene3D" id="1.10.20.10">
    <property type="entry name" value="Histone, subunit A"/>
    <property type="match status" value="1"/>
</dbReference>
<dbReference type="EMBL" id="JAFIRN010000003">
    <property type="protein sequence ID" value="KAG5852701.1"/>
    <property type="molecule type" value="Genomic_DNA"/>
</dbReference>
<dbReference type="AlphaFoldDB" id="A0A9D3S5H8"/>
<evidence type="ECO:0000313" key="1">
    <source>
        <dbReference type="EMBL" id="KAG5852701.1"/>
    </source>
</evidence>
<gene>
    <name evidence="1" type="ORF">ANANG_G00065380</name>
</gene>